<dbReference type="AlphaFoldDB" id="A0A9P6Q1B7"/>
<dbReference type="FunFam" id="3.40.50.11660:FF:000002">
    <property type="entry name" value="Alpha-(1,3)-fucosyltransferase"/>
    <property type="match status" value="1"/>
</dbReference>
<evidence type="ECO:0000256" key="13">
    <source>
        <dbReference type="SAM" id="MobiDB-lite"/>
    </source>
</evidence>
<dbReference type="OrthoDB" id="427096at2759"/>
<accession>A0A9P6Q1B7</accession>
<evidence type="ECO:0000256" key="3">
    <source>
        <dbReference type="ARBA" id="ARBA00008919"/>
    </source>
</evidence>
<evidence type="ECO:0000256" key="2">
    <source>
        <dbReference type="ARBA" id="ARBA00004922"/>
    </source>
</evidence>
<name>A0A9P6Q1B7_9FUNG</name>
<dbReference type="Proteomes" id="UP000807716">
    <property type="component" value="Unassembled WGS sequence"/>
</dbReference>
<keyword evidence="9 12" id="KW-0472">Membrane</keyword>
<dbReference type="EMBL" id="JAAAJB010000374">
    <property type="protein sequence ID" value="KAG0257138.1"/>
    <property type="molecule type" value="Genomic_DNA"/>
</dbReference>
<evidence type="ECO:0000259" key="15">
    <source>
        <dbReference type="Pfam" id="PF17039"/>
    </source>
</evidence>
<dbReference type="GO" id="GO:0032580">
    <property type="term" value="C:Golgi cisterna membrane"/>
    <property type="evidence" value="ECO:0007669"/>
    <property type="project" value="UniProtKB-SubCell"/>
</dbReference>
<evidence type="ECO:0000256" key="1">
    <source>
        <dbReference type="ARBA" id="ARBA00004606"/>
    </source>
</evidence>
<feature type="region of interest" description="Disordered" evidence="13">
    <location>
        <begin position="363"/>
        <end position="413"/>
    </location>
</feature>
<gene>
    <name evidence="16" type="primary">FUT11_1</name>
    <name evidence="16" type="ORF">DFQ27_005283</name>
</gene>
<sequence length="478" mass="55098">MAESPREYPLLWWTGWFNEYPFENRIINDCGLPYQCRMTHNKATYDQTKVILFHAQNVYGSFPLPNEQDTLKGEKAWVLNSLEAPQYVEYDDRLTKLFSHLWTVTRDADFPDSYFQSGVNGLLSVVLKKPRMSLEEKNKRRKLPREQGGIAPVAWVVSNCHASNQRANYVAELARHIDIDIYGRCKPHLPWPKNEDGKELTVDELVEQYKFYLSFENSNCDDYVTEKLYRPFLLGNVPVVDGPRNYSRFSPTENALIQTDNFSNAAELAKYLKKLDADDEAYLSHLRYKVPKDPSHIPTLEDLSPNFVKEWYNEGRPEDWGTDGHGTYCKVCKFAHDMEEGIYQFDVNKRIGKATTCQRDKHRNVIVSEVDNSPPVQDQPPPPLVQDQPPQPLVQDQPSPPTTVDSAPKDKGHVVSEDRVAVESSEVVWAYDLFFPILLFALAVFVALFSKRLRRIFRERKHSQDKGGLPFSTPAYDL</sequence>
<evidence type="ECO:0000256" key="7">
    <source>
        <dbReference type="ARBA" id="ARBA00022968"/>
    </source>
</evidence>
<dbReference type="SUPFAM" id="SSF53756">
    <property type="entry name" value="UDP-Glycosyltransferase/glycogen phosphorylase"/>
    <property type="match status" value="1"/>
</dbReference>
<evidence type="ECO:0000259" key="14">
    <source>
        <dbReference type="Pfam" id="PF00852"/>
    </source>
</evidence>
<evidence type="ECO:0000256" key="9">
    <source>
        <dbReference type="ARBA" id="ARBA00023136"/>
    </source>
</evidence>
<dbReference type="Pfam" id="PF00852">
    <property type="entry name" value="Glyco_transf_10"/>
    <property type="match status" value="1"/>
</dbReference>
<dbReference type="InterPro" id="IPR038577">
    <property type="entry name" value="GT10-like_C_sf"/>
</dbReference>
<evidence type="ECO:0000313" key="17">
    <source>
        <dbReference type="Proteomes" id="UP000807716"/>
    </source>
</evidence>
<keyword evidence="6 12" id="KW-0812">Transmembrane</keyword>
<dbReference type="PANTHER" id="PTHR11929:SF226">
    <property type="entry name" value="ATP-DEPENDENT DNA HELICASE-RELATED"/>
    <property type="match status" value="1"/>
</dbReference>
<reference evidence="16" key="1">
    <citation type="journal article" date="2020" name="Fungal Divers.">
        <title>Resolving the Mortierellaceae phylogeny through synthesis of multi-gene phylogenetics and phylogenomics.</title>
        <authorList>
            <person name="Vandepol N."/>
            <person name="Liber J."/>
            <person name="Desiro A."/>
            <person name="Na H."/>
            <person name="Kennedy M."/>
            <person name="Barry K."/>
            <person name="Grigoriev I.V."/>
            <person name="Miller A.N."/>
            <person name="O'Donnell K."/>
            <person name="Stajich J.E."/>
            <person name="Bonito G."/>
        </authorList>
    </citation>
    <scope>NUCLEOTIDE SEQUENCE</scope>
    <source>
        <strain evidence="16">BC1065</strain>
    </source>
</reference>
<dbReference type="Gene3D" id="3.40.50.11660">
    <property type="entry name" value="Glycosyl transferase family 10, C-terminal domain"/>
    <property type="match status" value="1"/>
</dbReference>
<evidence type="ECO:0000313" key="16">
    <source>
        <dbReference type="EMBL" id="KAG0257138.1"/>
    </source>
</evidence>
<feature type="transmembrane region" description="Helical" evidence="12">
    <location>
        <begin position="428"/>
        <end position="450"/>
    </location>
</feature>
<keyword evidence="7" id="KW-0735">Signal-anchor</keyword>
<dbReference type="InterPro" id="IPR031481">
    <property type="entry name" value="Glyco_tran_10_N"/>
</dbReference>
<feature type="compositionally biased region" description="Pro residues" evidence="13">
    <location>
        <begin position="377"/>
        <end position="392"/>
    </location>
</feature>
<evidence type="ECO:0000256" key="8">
    <source>
        <dbReference type="ARBA" id="ARBA00022989"/>
    </source>
</evidence>
<evidence type="ECO:0000256" key="5">
    <source>
        <dbReference type="ARBA" id="ARBA00022679"/>
    </source>
</evidence>
<dbReference type="GO" id="GO:0046920">
    <property type="term" value="F:alpha-(1-&gt;3)-fucosyltransferase activity"/>
    <property type="evidence" value="ECO:0007669"/>
    <property type="project" value="TreeGrafter"/>
</dbReference>
<dbReference type="EC" id="2.4.1.-" evidence="12"/>
<feature type="domain" description="Fucosyltransferase C-terminal" evidence="14">
    <location>
        <begin position="153"/>
        <end position="291"/>
    </location>
</feature>
<comment type="caution">
    <text evidence="16">The sequence shown here is derived from an EMBL/GenBank/DDBJ whole genome shotgun (WGS) entry which is preliminary data.</text>
</comment>
<organism evidence="16 17">
    <name type="scientific">Actinomortierella ambigua</name>
    <dbReference type="NCBI Taxonomy" id="1343610"/>
    <lineage>
        <taxon>Eukaryota</taxon>
        <taxon>Fungi</taxon>
        <taxon>Fungi incertae sedis</taxon>
        <taxon>Mucoromycota</taxon>
        <taxon>Mortierellomycotina</taxon>
        <taxon>Mortierellomycetes</taxon>
        <taxon>Mortierellales</taxon>
        <taxon>Mortierellaceae</taxon>
        <taxon>Actinomortierella</taxon>
    </lineage>
</organism>
<evidence type="ECO:0000256" key="10">
    <source>
        <dbReference type="ARBA" id="ARBA00023180"/>
    </source>
</evidence>
<dbReference type="Pfam" id="PF17039">
    <property type="entry name" value="Glyco_tran_10_N"/>
    <property type="match status" value="1"/>
</dbReference>
<dbReference type="InterPro" id="IPR055270">
    <property type="entry name" value="Glyco_tran_10_C"/>
</dbReference>
<dbReference type="InterPro" id="IPR001503">
    <property type="entry name" value="Glyco_trans_10"/>
</dbReference>
<proteinExistence type="inferred from homology"/>
<dbReference type="PANTHER" id="PTHR11929">
    <property type="entry name" value="ALPHA- 1,3 -FUCOSYLTRANSFERASE"/>
    <property type="match status" value="1"/>
</dbReference>
<evidence type="ECO:0000256" key="12">
    <source>
        <dbReference type="RuleBase" id="RU003832"/>
    </source>
</evidence>
<keyword evidence="4 12" id="KW-0328">Glycosyltransferase</keyword>
<keyword evidence="17" id="KW-1185">Reference proteome</keyword>
<keyword evidence="12" id="KW-0333">Golgi apparatus</keyword>
<comment type="pathway">
    <text evidence="2">Protein modification; protein glycosylation.</text>
</comment>
<comment type="similarity">
    <text evidence="3 12">Belongs to the glycosyltransferase 10 family.</text>
</comment>
<evidence type="ECO:0000256" key="6">
    <source>
        <dbReference type="ARBA" id="ARBA00022692"/>
    </source>
</evidence>
<comment type="subcellular location">
    <subcellularLocation>
        <location evidence="11">Endomembrane system</location>
        <topology evidence="11">Single-pass membrane protein</topology>
    </subcellularLocation>
    <subcellularLocation>
        <location evidence="12">Golgi apparatus</location>
        <location evidence="12">Golgi stack membrane</location>
        <topology evidence="12">Single-pass type II membrane protein</topology>
    </subcellularLocation>
    <subcellularLocation>
        <location evidence="1">Membrane</location>
        <topology evidence="1">Single-pass type II membrane protein</topology>
    </subcellularLocation>
</comment>
<keyword evidence="8 12" id="KW-1133">Transmembrane helix</keyword>
<keyword evidence="5 12" id="KW-0808">Transferase</keyword>
<evidence type="ECO:0000256" key="4">
    <source>
        <dbReference type="ARBA" id="ARBA00022676"/>
    </source>
</evidence>
<feature type="domain" description="Fucosyltransferase N-terminal" evidence="15">
    <location>
        <begin position="10"/>
        <end position="114"/>
    </location>
</feature>
<evidence type="ECO:0000256" key="11">
    <source>
        <dbReference type="ARBA" id="ARBA00037847"/>
    </source>
</evidence>
<protein>
    <recommendedName>
        <fullName evidence="12">Fucosyltransferase</fullName>
        <ecNumber evidence="12">2.4.1.-</ecNumber>
    </recommendedName>
</protein>
<keyword evidence="10" id="KW-0325">Glycoprotein</keyword>